<organism evidence="2">
    <name type="scientific">Caldiarchaeum subterraneum</name>
    <dbReference type="NCBI Taxonomy" id="311458"/>
    <lineage>
        <taxon>Archaea</taxon>
        <taxon>Nitrososphaerota</taxon>
        <taxon>Candidatus Caldarchaeales</taxon>
        <taxon>Candidatus Caldarchaeaceae</taxon>
        <taxon>Candidatus Caldarchaeum</taxon>
    </lineage>
</organism>
<gene>
    <name evidence="2" type="ORF">ENT82_06535</name>
    <name evidence="1" type="ORF">ENU43_03945</name>
</gene>
<proteinExistence type="predicted"/>
<dbReference type="EMBL" id="DTAD01000073">
    <property type="protein sequence ID" value="HGN90763.1"/>
    <property type="molecule type" value="Genomic_DNA"/>
</dbReference>
<accession>A0A7C4HYZ9</accession>
<evidence type="ECO:0000313" key="1">
    <source>
        <dbReference type="EMBL" id="HGL40798.1"/>
    </source>
</evidence>
<comment type="caution">
    <text evidence="2">The sequence shown here is derived from an EMBL/GenBank/DDBJ whole genome shotgun (WGS) entry which is preliminary data.</text>
</comment>
<dbReference type="AlphaFoldDB" id="A0A7C4HYZ9"/>
<name>A0A7C4HYZ9_CALS0</name>
<reference evidence="2" key="1">
    <citation type="journal article" date="2020" name="mSystems">
        <title>Genome- and Community-Level Interaction Insights into Carbon Utilization and Element Cycling Functions of Hydrothermarchaeota in Hydrothermal Sediment.</title>
        <authorList>
            <person name="Zhou Z."/>
            <person name="Liu Y."/>
            <person name="Xu W."/>
            <person name="Pan J."/>
            <person name="Luo Z.H."/>
            <person name="Li M."/>
        </authorList>
    </citation>
    <scope>NUCLEOTIDE SEQUENCE [LARGE SCALE GENOMIC DNA]</scope>
    <source>
        <strain evidence="2">SpSt-613</strain>
        <strain evidence="1">SpSt-669</strain>
    </source>
</reference>
<dbReference type="EMBL" id="DTCM01000051">
    <property type="protein sequence ID" value="HGL40798.1"/>
    <property type="molecule type" value="Genomic_DNA"/>
</dbReference>
<protein>
    <recommendedName>
        <fullName evidence="3">TFIIB-type zinc ribbon-containing protein</fullName>
    </recommendedName>
</protein>
<evidence type="ECO:0008006" key="3">
    <source>
        <dbReference type="Google" id="ProtNLM"/>
    </source>
</evidence>
<sequence>MPSCIECGGALFYDRELKHYTCSSCGATYTSQDLLIEREKRFNAKFEEERKKRRREEYLEWWLSSKQ</sequence>
<evidence type="ECO:0000313" key="2">
    <source>
        <dbReference type="EMBL" id="HGN90763.1"/>
    </source>
</evidence>